<dbReference type="GO" id="GO:0016805">
    <property type="term" value="F:dipeptidase activity"/>
    <property type="evidence" value="ECO:0007669"/>
    <property type="project" value="TreeGrafter"/>
</dbReference>
<dbReference type="PANTHER" id="PTHR30575">
    <property type="entry name" value="PEPTIDASE M20"/>
    <property type="match status" value="1"/>
</dbReference>
<dbReference type="InterPro" id="IPR052030">
    <property type="entry name" value="Peptidase_M20/M20A_hydrolases"/>
</dbReference>
<dbReference type="RefSeq" id="WP_332102932.1">
    <property type="nucleotide sequence ID" value="NZ_LR698987.1"/>
</dbReference>
<dbReference type="Proteomes" id="UP000249005">
    <property type="component" value="Chromosome 1"/>
</dbReference>
<dbReference type="AlphaFoldDB" id="A0A2X4UF05"/>
<dbReference type="GO" id="GO:0071713">
    <property type="term" value="F:para-aminobenzoyl-glutamate hydrolase activity"/>
    <property type="evidence" value="ECO:0007669"/>
    <property type="project" value="TreeGrafter"/>
</dbReference>
<reference evidence="1 2" key="1">
    <citation type="submission" date="2018-06" db="EMBL/GenBank/DDBJ databases">
        <authorList>
            <consortium name="Pathogen Informatics"/>
            <person name="Doyle S."/>
        </authorList>
    </citation>
    <scope>NUCLEOTIDE SEQUENCE [LARGE SCALE GENOMIC DNA]</scope>
    <source>
        <strain evidence="1 2">NCTC12151</strain>
    </source>
</reference>
<accession>A0A2X4UF05</accession>
<sequence>MTPINPDRLVAWRRQLHQYPEIGWTEFVTTATIIQTLREMGLAVKPGPLIMRRESILGRDEQLVAKAIEAAKAKGVSPAQLDEMDGLTGCMAELDTGIPGPTFGFRFDIDCVAVQESNDREHRPSAEGFRLPVLWPNARLRP</sequence>
<protein>
    <submittedName>
        <fullName evidence="1">Indole-3-acetyl-aspartic acid hydrolase</fullName>
        <ecNumber evidence="1">3.5.1.-</ecNumber>
    </submittedName>
</protein>
<evidence type="ECO:0000313" key="2">
    <source>
        <dbReference type="Proteomes" id="UP000249005"/>
    </source>
</evidence>
<dbReference type="Gene3D" id="3.40.630.10">
    <property type="entry name" value="Zn peptidases"/>
    <property type="match status" value="1"/>
</dbReference>
<dbReference type="GO" id="GO:0005737">
    <property type="term" value="C:cytoplasm"/>
    <property type="evidence" value="ECO:0007669"/>
    <property type="project" value="TreeGrafter"/>
</dbReference>
<dbReference type="PANTHER" id="PTHR30575:SF3">
    <property type="entry name" value="PEPTIDASE M20 DIMERISATION DOMAIN-CONTAINING PROTEIN"/>
    <property type="match status" value="1"/>
</dbReference>
<evidence type="ECO:0000313" key="1">
    <source>
        <dbReference type="EMBL" id="SQI34108.1"/>
    </source>
</evidence>
<dbReference type="SUPFAM" id="SSF53187">
    <property type="entry name" value="Zn-dependent exopeptidases"/>
    <property type="match status" value="1"/>
</dbReference>
<organism evidence="1 2">
    <name type="scientific">Leminorella richardii</name>
    <dbReference type="NCBI Taxonomy" id="158841"/>
    <lineage>
        <taxon>Bacteria</taxon>
        <taxon>Pseudomonadati</taxon>
        <taxon>Pseudomonadota</taxon>
        <taxon>Gammaproteobacteria</taxon>
        <taxon>Enterobacterales</taxon>
        <taxon>Budviciaceae</taxon>
        <taxon>Leminorella</taxon>
    </lineage>
</organism>
<dbReference type="EC" id="3.5.1.-" evidence="1"/>
<keyword evidence="1" id="KW-0378">Hydrolase</keyword>
<keyword evidence="2" id="KW-1185">Reference proteome</keyword>
<dbReference type="GO" id="GO:0046657">
    <property type="term" value="P:folic acid catabolic process"/>
    <property type="evidence" value="ECO:0007669"/>
    <property type="project" value="TreeGrafter"/>
</dbReference>
<proteinExistence type="predicted"/>
<dbReference type="EMBL" id="LS483470">
    <property type="protein sequence ID" value="SQI34108.1"/>
    <property type="molecule type" value="Genomic_DNA"/>
</dbReference>
<gene>
    <name evidence="1" type="primary">iaaH_2</name>
    <name evidence="1" type="ORF">NCTC12151_00066</name>
</gene>
<dbReference type="KEGG" id="lri:NCTC12151_00066"/>
<name>A0A2X4UF05_9GAMM</name>